<dbReference type="EMBL" id="WVUK01000001">
    <property type="protein sequence ID" value="KAF7496745.1"/>
    <property type="molecule type" value="Genomic_DNA"/>
</dbReference>
<name>A0A834RIC0_SARSC</name>
<evidence type="ECO:0000313" key="10">
    <source>
        <dbReference type="Proteomes" id="UP000070412"/>
    </source>
</evidence>
<feature type="transmembrane region" description="Helical" evidence="6">
    <location>
        <begin position="318"/>
        <end position="338"/>
    </location>
</feature>
<evidence type="ECO:0000256" key="6">
    <source>
        <dbReference type="SAM" id="Phobius"/>
    </source>
</evidence>
<keyword evidence="4 6" id="KW-0472">Membrane</keyword>
<feature type="transmembrane region" description="Helical" evidence="6">
    <location>
        <begin position="723"/>
        <end position="744"/>
    </location>
</feature>
<dbReference type="GO" id="GO:0140359">
    <property type="term" value="F:ABC-type transporter activity"/>
    <property type="evidence" value="ECO:0007669"/>
    <property type="project" value="InterPro"/>
</dbReference>
<evidence type="ECO:0000256" key="4">
    <source>
        <dbReference type="ARBA" id="ARBA00023136"/>
    </source>
</evidence>
<sequence length="749" mass="86702">MISNRIELNSIELIKVTIRDENLFEKKIYFDSIDLAIPLGKILSICGPERCGKTILLETLAQIISPKSGTILILPEIKKNGQITIGFMPQWKGFFEELSVLENFYWLSNIFGARMSLSDSSLDDLMRLINIEDRNQKVNTLNVLQQSLLAFFLATIHSPTILFLDEPYFGFDWQIKNKIWDQICSWSSKQQMTIVFTTKIIEESCYAHKTVIVNNRKILPLYQSDYDNVTNTNRIIEINSIDEKHRLMFLDNNKKNFSIISKNKHKINRNDSMIENRFLEKSILDQRYARKFSNQNYSSNSSLTFLLMLTIFIRKKQFWLISQLFLPAFVIVFISHFLGNNPYRINVGVFNPDRPAIVSQHLLNLIDSETITLIEFDHLTSALQSVRDRKIWAVIEFSPKYSYTIFDQTSQQCSHENDDDGDGDGDGEENEKENLSQSSNDTDVNLFIDSNSENVKISSSTIDALQNDTTSSAESTGDEITMLLHLDNTNLLIAGFIKATILQAFDMAYQNAKRNGLSTRFIQPMKFVTPYIYGSEDFRMVEFMMPGLIIVIMHIAMSFSIMPEIFELFQQKIYKNLRLASIKQWHLLSIWLFIKFNISLIQISLILIVSICFSKIRIVSTSLILTFILILIYSFSTLLSTLLLVTILFPTKMIKLLILQSVHLIITSCVGGIFWPFEGLSLVFREWMPYISTQSSIVEALRNTMYRGWSFQRYLEHRENNSIWFAINSSLLWIFAICLFLILLNRNPR</sequence>
<keyword evidence="3 6" id="KW-1133">Transmembrane helix</keyword>
<dbReference type="SUPFAM" id="SSF52540">
    <property type="entry name" value="P-loop containing nucleoside triphosphate hydrolases"/>
    <property type="match status" value="1"/>
</dbReference>
<dbReference type="Proteomes" id="UP000070412">
    <property type="component" value="Unassembled WGS sequence"/>
</dbReference>
<dbReference type="Pfam" id="PF12698">
    <property type="entry name" value="ABC2_membrane_3"/>
    <property type="match status" value="1"/>
</dbReference>
<dbReference type="PANTHER" id="PTHR43038">
    <property type="entry name" value="ATP-BINDING CASSETTE, SUB-FAMILY H, MEMBER 1"/>
    <property type="match status" value="1"/>
</dbReference>
<feature type="region of interest" description="Disordered" evidence="5">
    <location>
        <begin position="410"/>
        <end position="444"/>
    </location>
</feature>
<organism evidence="8">
    <name type="scientific">Sarcoptes scabiei</name>
    <name type="common">Itch mite</name>
    <name type="synonym">Acarus scabiei</name>
    <dbReference type="NCBI Taxonomy" id="52283"/>
    <lineage>
        <taxon>Eukaryota</taxon>
        <taxon>Metazoa</taxon>
        <taxon>Ecdysozoa</taxon>
        <taxon>Arthropoda</taxon>
        <taxon>Chelicerata</taxon>
        <taxon>Arachnida</taxon>
        <taxon>Acari</taxon>
        <taxon>Acariformes</taxon>
        <taxon>Sarcoptiformes</taxon>
        <taxon>Astigmata</taxon>
        <taxon>Psoroptidia</taxon>
        <taxon>Sarcoptoidea</taxon>
        <taxon>Sarcoptidae</taxon>
        <taxon>Sarcoptinae</taxon>
        <taxon>Sarcoptes</taxon>
    </lineage>
</organism>
<dbReference type="EnsemblMetazoa" id="SSS_3491s_mrna">
    <property type="protein sequence ID" value="KAF7496745.1"/>
    <property type="gene ID" value="SSS_3491"/>
</dbReference>
<keyword evidence="10" id="KW-1185">Reference proteome</keyword>
<comment type="subcellular location">
    <subcellularLocation>
        <location evidence="1">Membrane</location>
        <topology evidence="1">Multi-pass membrane protein</topology>
    </subcellularLocation>
</comment>
<dbReference type="GO" id="GO:0005524">
    <property type="term" value="F:ATP binding"/>
    <property type="evidence" value="ECO:0007669"/>
    <property type="project" value="InterPro"/>
</dbReference>
<evidence type="ECO:0000256" key="2">
    <source>
        <dbReference type="ARBA" id="ARBA00022692"/>
    </source>
</evidence>
<dbReference type="OrthoDB" id="6508621at2759"/>
<feature type="transmembrane region" description="Helical" evidence="6">
    <location>
        <begin position="543"/>
        <end position="566"/>
    </location>
</feature>
<protein>
    <submittedName>
        <fullName evidence="8">ABC transporter G family member 20</fullName>
    </submittedName>
</protein>
<accession>A0A834RIC0</accession>
<evidence type="ECO:0000256" key="5">
    <source>
        <dbReference type="SAM" id="MobiDB-lite"/>
    </source>
</evidence>
<feature type="transmembrane region" description="Helical" evidence="6">
    <location>
        <begin position="656"/>
        <end position="677"/>
    </location>
</feature>
<dbReference type="Pfam" id="PF00005">
    <property type="entry name" value="ABC_tran"/>
    <property type="match status" value="1"/>
</dbReference>
<evidence type="ECO:0000313" key="8">
    <source>
        <dbReference type="EMBL" id="KAF7496745.1"/>
    </source>
</evidence>
<proteinExistence type="predicted"/>
<feature type="transmembrane region" description="Helical" evidence="6">
    <location>
        <begin position="623"/>
        <end position="649"/>
    </location>
</feature>
<keyword evidence="2 6" id="KW-0812">Transmembrane</keyword>
<evidence type="ECO:0000259" key="7">
    <source>
        <dbReference type="PROSITE" id="PS50893"/>
    </source>
</evidence>
<gene>
    <name evidence="8" type="ORF">SSS_3491</name>
</gene>
<evidence type="ECO:0000256" key="3">
    <source>
        <dbReference type="ARBA" id="ARBA00022989"/>
    </source>
</evidence>
<reference evidence="10" key="1">
    <citation type="journal article" date="2020" name="PLoS Negl. Trop. Dis.">
        <title>High-quality nuclear genome for Sarcoptes scabiei-A critical resource for a neglected parasite.</title>
        <authorList>
            <person name="Korhonen P.K."/>
            <person name="Gasser R.B."/>
            <person name="Ma G."/>
            <person name="Wang T."/>
            <person name="Stroehlein A.J."/>
            <person name="Young N.D."/>
            <person name="Ang C.S."/>
            <person name="Fernando D.D."/>
            <person name="Lu H.C."/>
            <person name="Taylor S."/>
            <person name="Reynolds S.L."/>
            <person name="Mofiz E."/>
            <person name="Najaraj S.H."/>
            <person name="Gowda H."/>
            <person name="Madugundu A."/>
            <person name="Renuse S."/>
            <person name="Holt D."/>
            <person name="Pandey A."/>
            <person name="Papenfuss A.T."/>
            <person name="Fischer K."/>
        </authorList>
    </citation>
    <scope>NUCLEOTIDE SEQUENCE [LARGE SCALE GENOMIC DNA]</scope>
</reference>
<dbReference type="GO" id="GO:0016887">
    <property type="term" value="F:ATP hydrolysis activity"/>
    <property type="evidence" value="ECO:0007669"/>
    <property type="project" value="InterPro"/>
</dbReference>
<feature type="compositionally biased region" description="Polar residues" evidence="5">
    <location>
        <begin position="435"/>
        <end position="444"/>
    </location>
</feature>
<feature type="transmembrane region" description="Helical" evidence="6">
    <location>
        <begin position="587"/>
        <end position="611"/>
    </location>
</feature>
<dbReference type="Gene3D" id="3.40.50.300">
    <property type="entry name" value="P-loop containing nucleotide triphosphate hydrolases"/>
    <property type="match status" value="1"/>
</dbReference>
<evidence type="ECO:0000313" key="9">
    <source>
        <dbReference type="EnsemblMetazoa" id="KAF7496745.1"/>
    </source>
</evidence>
<reference evidence="9" key="3">
    <citation type="submission" date="2022-06" db="UniProtKB">
        <authorList>
            <consortium name="EnsemblMetazoa"/>
        </authorList>
    </citation>
    <scope>IDENTIFICATION</scope>
</reference>
<dbReference type="PROSITE" id="PS50893">
    <property type="entry name" value="ABC_TRANSPORTER_2"/>
    <property type="match status" value="1"/>
</dbReference>
<dbReference type="PANTHER" id="PTHR43038:SF3">
    <property type="entry name" value="ABC TRANSPORTER G FAMILY MEMBER 20 ISOFORM X1"/>
    <property type="match status" value="1"/>
</dbReference>
<dbReference type="InterPro" id="IPR027417">
    <property type="entry name" value="P-loop_NTPase"/>
</dbReference>
<feature type="domain" description="ABC transporter" evidence="7">
    <location>
        <begin position="8"/>
        <end position="248"/>
    </location>
</feature>
<dbReference type="InterPro" id="IPR013525">
    <property type="entry name" value="ABC2_TM"/>
</dbReference>
<feature type="compositionally biased region" description="Acidic residues" evidence="5">
    <location>
        <begin position="417"/>
        <end position="431"/>
    </location>
</feature>
<dbReference type="GO" id="GO:0016020">
    <property type="term" value="C:membrane"/>
    <property type="evidence" value="ECO:0007669"/>
    <property type="project" value="UniProtKB-SubCell"/>
</dbReference>
<dbReference type="AlphaFoldDB" id="A0A834RIC0"/>
<evidence type="ECO:0000256" key="1">
    <source>
        <dbReference type="ARBA" id="ARBA00004141"/>
    </source>
</evidence>
<dbReference type="InterPro" id="IPR003439">
    <property type="entry name" value="ABC_transporter-like_ATP-bd"/>
</dbReference>
<reference evidence="8" key="2">
    <citation type="submission" date="2020-01" db="EMBL/GenBank/DDBJ databases">
        <authorList>
            <person name="Korhonen P.K.K."/>
            <person name="Guangxu M.G."/>
            <person name="Wang T.W."/>
            <person name="Stroehlein A.J.S."/>
            <person name="Young N.D."/>
            <person name="Ang C.-S.A."/>
            <person name="Fernando D.W.F."/>
            <person name="Lu H.L."/>
            <person name="Taylor S.T."/>
            <person name="Ehtesham M.E.M."/>
            <person name="Najaraj S.H.N."/>
            <person name="Harsha G.H.G."/>
            <person name="Madugundu A.M."/>
            <person name="Renuse S.R."/>
            <person name="Holt D.H."/>
            <person name="Pandey A.P."/>
            <person name="Papenfuss A.P."/>
            <person name="Gasser R.B.G."/>
            <person name="Fischer K.F."/>
        </authorList>
    </citation>
    <scope>NUCLEOTIDE SEQUENCE</scope>
    <source>
        <strain evidence="8">SSS_KF_BRIS2020</strain>
    </source>
</reference>